<evidence type="ECO:0000313" key="3">
    <source>
        <dbReference type="Proteomes" id="UP000785679"/>
    </source>
</evidence>
<keyword evidence="1" id="KW-0472">Membrane</keyword>
<sequence length="89" mass="10493">MQEMNSEEHQFRIADQLQKQLFIRQIFHSRGLAKQFILEVNLALVSFDDFGREFPIYFPQNSSIESQLCFFSWISFSIFCIVLGTSAYN</sequence>
<keyword evidence="1" id="KW-1133">Transmembrane helix</keyword>
<gene>
    <name evidence="2" type="ORF">FGO68_gene5111</name>
</gene>
<evidence type="ECO:0000313" key="2">
    <source>
        <dbReference type="EMBL" id="TNV77676.1"/>
    </source>
</evidence>
<dbReference type="EMBL" id="RRYP01011513">
    <property type="protein sequence ID" value="TNV77676.1"/>
    <property type="molecule type" value="Genomic_DNA"/>
</dbReference>
<name>A0A8J8T133_HALGN</name>
<dbReference type="Proteomes" id="UP000785679">
    <property type="component" value="Unassembled WGS sequence"/>
</dbReference>
<dbReference type="AlphaFoldDB" id="A0A8J8T133"/>
<organism evidence="2 3">
    <name type="scientific">Halteria grandinella</name>
    <dbReference type="NCBI Taxonomy" id="5974"/>
    <lineage>
        <taxon>Eukaryota</taxon>
        <taxon>Sar</taxon>
        <taxon>Alveolata</taxon>
        <taxon>Ciliophora</taxon>
        <taxon>Intramacronucleata</taxon>
        <taxon>Spirotrichea</taxon>
        <taxon>Stichotrichia</taxon>
        <taxon>Sporadotrichida</taxon>
        <taxon>Halteriidae</taxon>
        <taxon>Halteria</taxon>
    </lineage>
</organism>
<comment type="caution">
    <text evidence="2">The sequence shown here is derived from an EMBL/GenBank/DDBJ whole genome shotgun (WGS) entry which is preliminary data.</text>
</comment>
<reference evidence="2" key="1">
    <citation type="submission" date="2019-06" db="EMBL/GenBank/DDBJ databases">
        <authorList>
            <person name="Zheng W."/>
        </authorList>
    </citation>
    <scope>NUCLEOTIDE SEQUENCE</scope>
    <source>
        <strain evidence="2">QDHG01</strain>
    </source>
</reference>
<keyword evidence="3" id="KW-1185">Reference proteome</keyword>
<evidence type="ECO:0000256" key="1">
    <source>
        <dbReference type="SAM" id="Phobius"/>
    </source>
</evidence>
<proteinExistence type="predicted"/>
<accession>A0A8J8T133</accession>
<protein>
    <submittedName>
        <fullName evidence="2">Uncharacterized protein</fullName>
    </submittedName>
</protein>
<feature type="transmembrane region" description="Helical" evidence="1">
    <location>
        <begin position="68"/>
        <end position="88"/>
    </location>
</feature>
<keyword evidence="1" id="KW-0812">Transmembrane</keyword>